<comment type="caution">
    <text evidence="3">The sequence shown here is derived from an EMBL/GenBank/DDBJ whole genome shotgun (WGS) entry which is preliminary data.</text>
</comment>
<proteinExistence type="predicted"/>
<protein>
    <recommendedName>
        <fullName evidence="5">Chlorophyllase-like protein</fullName>
    </recommendedName>
</protein>
<dbReference type="RefSeq" id="WP_132113701.1">
    <property type="nucleotide sequence ID" value="NZ_SLWS01000002.1"/>
</dbReference>
<feature type="signal peptide" evidence="2">
    <location>
        <begin position="1"/>
        <end position="33"/>
    </location>
</feature>
<dbReference type="AlphaFoldDB" id="A0A4R2JXQ7"/>
<dbReference type="EMBL" id="SLWS01000002">
    <property type="protein sequence ID" value="TCO62146.1"/>
    <property type="molecule type" value="Genomic_DNA"/>
</dbReference>
<feature type="chain" id="PRO_5020311635" description="Chlorophyllase-like protein" evidence="2">
    <location>
        <begin position="34"/>
        <end position="346"/>
    </location>
</feature>
<reference evidence="3 4" key="1">
    <citation type="submission" date="2019-03" db="EMBL/GenBank/DDBJ databases">
        <title>Genomic Encyclopedia of Type Strains, Phase IV (KMG-IV): sequencing the most valuable type-strain genomes for metagenomic binning, comparative biology and taxonomic classification.</title>
        <authorList>
            <person name="Goeker M."/>
        </authorList>
    </citation>
    <scope>NUCLEOTIDE SEQUENCE [LARGE SCALE GENOMIC DNA]</scope>
    <source>
        <strain evidence="3 4">DSM 45934</strain>
    </source>
</reference>
<keyword evidence="4" id="KW-1185">Reference proteome</keyword>
<evidence type="ECO:0000256" key="1">
    <source>
        <dbReference type="SAM" id="MobiDB-lite"/>
    </source>
</evidence>
<feature type="region of interest" description="Disordered" evidence="1">
    <location>
        <begin position="35"/>
        <end position="61"/>
    </location>
</feature>
<sequence length="346" mass="37912">MGRHFGHTRLWKAAVAVTFAATVMMAGVGQAVAADQPTPPTQPAAGALGGAGPCGSSRTDEANKTDWGLWVWLYQPTGTGTPRSGGTCDDAKRPVVFMTHGWGAMWPWWYQGVIDNMVSNGYIVAFANYTSLPAADLDWYADMTYPQVDHGWVQATTMTTRMDLANIGLWSHSYGGGMTPWLSSKVEGHGWGTSSFWILMNDPRYLKKVPADPQDITFPKNTRVLVVNWGTGNDTVLPEYDRMRAPGGTKERVRVLSDNSHPDVKVYTAEHTSSNDCPDGEKFDQLGVYFECHRSHIQYYGLYRNWQALADSARLGAQLGDLTGMGIWSDGIPATAATIMDPPPAR</sequence>
<dbReference type="Proteomes" id="UP000295680">
    <property type="component" value="Unassembled WGS sequence"/>
</dbReference>
<accession>A0A4R2JXQ7</accession>
<evidence type="ECO:0008006" key="5">
    <source>
        <dbReference type="Google" id="ProtNLM"/>
    </source>
</evidence>
<gene>
    <name evidence="3" type="ORF">EV192_102283</name>
</gene>
<dbReference type="Gene3D" id="3.40.50.1820">
    <property type="entry name" value="alpha/beta hydrolase"/>
    <property type="match status" value="1"/>
</dbReference>
<dbReference type="InterPro" id="IPR029058">
    <property type="entry name" value="AB_hydrolase_fold"/>
</dbReference>
<dbReference type="SUPFAM" id="SSF53474">
    <property type="entry name" value="alpha/beta-Hydrolases"/>
    <property type="match status" value="1"/>
</dbReference>
<name>A0A4R2JXQ7_9PSEU</name>
<dbReference type="OrthoDB" id="339159at2"/>
<organism evidence="3 4">
    <name type="scientific">Actinocrispum wychmicini</name>
    <dbReference type="NCBI Taxonomy" id="1213861"/>
    <lineage>
        <taxon>Bacteria</taxon>
        <taxon>Bacillati</taxon>
        <taxon>Actinomycetota</taxon>
        <taxon>Actinomycetes</taxon>
        <taxon>Pseudonocardiales</taxon>
        <taxon>Pseudonocardiaceae</taxon>
        <taxon>Actinocrispum</taxon>
    </lineage>
</organism>
<keyword evidence="2" id="KW-0732">Signal</keyword>
<evidence type="ECO:0000313" key="4">
    <source>
        <dbReference type="Proteomes" id="UP000295680"/>
    </source>
</evidence>
<evidence type="ECO:0000313" key="3">
    <source>
        <dbReference type="EMBL" id="TCO62146.1"/>
    </source>
</evidence>
<evidence type="ECO:0000256" key="2">
    <source>
        <dbReference type="SAM" id="SignalP"/>
    </source>
</evidence>